<sequence length="86" mass="9705">MTSRFRVYTKPIYAGSERVKNIVLATMILHNLLVQAVGGEEGARRCLPSSLTVEDEQQFEAGNISNEAKIAREMVMNFYARRDGVR</sequence>
<accession>A0A016UZM1</accession>
<protein>
    <recommendedName>
        <fullName evidence="3">DDE Tnp4 domain-containing protein</fullName>
    </recommendedName>
</protein>
<evidence type="ECO:0008006" key="3">
    <source>
        <dbReference type="Google" id="ProtNLM"/>
    </source>
</evidence>
<comment type="caution">
    <text evidence="1">The sequence shown here is derived from an EMBL/GenBank/DDBJ whole genome shotgun (WGS) entry which is preliminary data.</text>
</comment>
<evidence type="ECO:0000313" key="2">
    <source>
        <dbReference type="Proteomes" id="UP000024635"/>
    </source>
</evidence>
<dbReference type="Proteomes" id="UP000024635">
    <property type="component" value="Unassembled WGS sequence"/>
</dbReference>
<dbReference type="EMBL" id="JARK01001357">
    <property type="protein sequence ID" value="EYC20600.1"/>
    <property type="molecule type" value="Genomic_DNA"/>
</dbReference>
<dbReference type="AlphaFoldDB" id="A0A016UZM1"/>
<evidence type="ECO:0000313" key="1">
    <source>
        <dbReference type="EMBL" id="EYC20600.1"/>
    </source>
</evidence>
<gene>
    <name evidence="1" type="primary">Acey_s0021.g304</name>
    <name evidence="1" type="ORF">Y032_0021g304</name>
</gene>
<keyword evidence="2" id="KW-1185">Reference proteome</keyword>
<name>A0A016UZM1_9BILA</name>
<dbReference type="OrthoDB" id="5871249at2759"/>
<reference evidence="2" key="1">
    <citation type="journal article" date="2015" name="Nat. Genet.">
        <title>The genome and transcriptome of the zoonotic hookworm Ancylostoma ceylanicum identify infection-specific gene families.</title>
        <authorList>
            <person name="Schwarz E.M."/>
            <person name="Hu Y."/>
            <person name="Antoshechkin I."/>
            <person name="Miller M.M."/>
            <person name="Sternberg P.W."/>
            <person name="Aroian R.V."/>
        </authorList>
    </citation>
    <scope>NUCLEOTIDE SEQUENCE</scope>
    <source>
        <strain evidence="2">HY135</strain>
    </source>
</reference>
<dbReference type="STRING" id="53326.A0A016UZM1"/>
<proteinExistence type="predicted"/>
<organism evidence="1 2">
    <name type="scientific">Ancylostoma ceylanicum</name>
    <dbReference type="NCBI Taxonomy" id="53326"/>
    <lineage>
        <taxon>Eukaryota</taxon>
        <taxon>Metazoa</taxon>
        <taxon>Ecdysozoa</taxon>
        <taxon>Nematoda</taxon>
        <taxon>Chromadorea</taxon>
        <taxon>Rhabditida</taxon>
        <taxon>Rhabditina</taxon>
        <taxon>Rhabditomorpha</taxon>
        <taxon>Strongyloidea</taxon>
        <taxon>Ancylostomatidae</taxon>
        <taxon>Ancylostomatinae</taxon>
        <taxon>Ancylostoma</taxon>
    </lineage>
</organism>